<sequence>MGPAKGIFLLYLLLGYCSSCRKDLQSVCGRPIQWSRIVGGQNADEGRWPWQVSLRFLNRHVCGGTLVSERWVLTAAHCLKFTWAPSYYSVWLGSRNISNSEGQEFKVKKLVTHPSYDDSMADIALLKLSSNVTFTSLAVPICLPCVLKNLTIPHTCWATGWGKLTNTLAEVDYPSILHEVELPIVDKRECEKRYNPLGFLLNLEPVIQDDNICAGGKTKDTCQGDSGGPLSCHIDGKWFQIGVVSWGKDCGTSFPGVYTSVIYYQKWIASTFARAEILGINHLNLLLPIVLPSLALLVPSCATGPNILRRIGSIAKAAGQVEGQEDNT</sequence>
<name>A0ABM3WF41_ERIEU</name>
<keyword evidence="1" id="KW-1015">Disulfide bond</keyword>
<keyword evidence="3" id="KW-0732">Signal</keyword>
<feature type="domain" description="Peptidase S1" evidence="4">
    <location>
        <begin position="37"/>
        <end position="273"/>
    </location>
</feature>
<feature type="chain" id="PRO_5046140916" evidence="3">
    <location>
        <begin position="20"/>
        <end position="328"/>
    </location>
</feature>
<evidence type="ECO:0000256" key="3">
    <source>
        <dbReference type="SAM" id="SignalP"/>
    </source>
</evidence>
<evidence type="ECO:0000313" key="5">
    <source>
        <dbReference type="Proteomes" id="UP001652624"/>
    </source>
</evidence>
<feature type="signal peptide" evidence="3">
    <location>
        <begin position="1"/>
        <end position="19"/>
    </location>
</feature>
<dbReference type="PRINTS" id="PR00722">
    <property type="entry name" value="CHYMOTRYPSIN"/>
</dbReference>
<dbReference type="PROSITE" id="PS50240">
    <property type="entry name" value="TRYPSIN_DOM"/>
    <property type="match status" value="1"/>
</dbReference>
<dbReference type="InterPro" id="IPR001314">
    <property type="entry name" value="Peptidase_S1A"/>
</dbReference>
<dbReference type="Pfam" id="PF00089">
    <property type="entry name" value="Trypsin"/>
    <property type="match status" value="1"/>
</dbReference>
<evidence type="ECO:0000256" key="2">
    <source>
        <dbReference type="RuleBase" id="RU363034"/>
    </source>
</evidence>
<dbReference type="Proteomes" id="UP001652624">
    <property type="component" value="Chromosome 19"/>
</dbReference>
<dbReference type="RefSeq" id="XP_060035180.1">
    <property type="nucleotide sequence ID" value="XM_060179197.1"/>
</dbReference>
<dbReference type="PANTHER" id="PTHR24253:SF162">
    <property type="entry name" value="SERINE PROTEASE 48"/>
    <property type="match status" value="1"/>
</dbReference>
<dbReference type="PROSITE" id="PS00134">
    <property type="entry name" value="TRYPSIN_HIS"/>
    <property type="match status" value="1"/>
</dbReference>
<dbReference type="PROSITE" id="PS00135">
    <property type="entry name" value="TRYPSIN_SER"/>
    <property type="match status" value="1"/>
</dbReference>
<proteinExistence type="predicted"/>
<dbReference type="SUPFAM" id="SSF50494">
    <property type="entry name" value="Trypsin-like serine proteases"/>
    <property type="match status" value="1"/>
</dbReference>
<accession>A0ABM3WF41</accession>
<dbReference type="InterPro" id="IPR009003">
    <property type="entry name" value="Peptidase_S1_PA"/>
</dbReference>
<evidence type="ECO:0000313" key="6">
    <source>
        <dbReference type="RefSeq" id="XP_060035180.1"/>
    </source>
</evidence>
<keyword evidence="5" id="KW-1185">Reference proteome</keyword>
<dbReference type="InterPro" id="IPR001254">
    <property type="entry name" value="Trypsin_dom"/>
</dbReference>
<evidence type="ECO:0000259" key="4">
    <source>
        <dbReference type="PROSITE" id="PS50240"/>
    </source>
</evidence>
<evidence type="ECO:0000256" key="1">
    <source>
        <dbReference type="ARBA" id="ARBA00023157"/>
    </source>
</evidence>
<dbReference type="InterPro" id="IPR033116">
    <property type="entry name" value="TRYPSIN_SER"/>
</dbReference>
<dbReference type="InterPro" id="IPR018114">
    <property type="entry name" value="TRYPSIN_HIS"/>
</dbReference>
<dbReference type="InterPro" id="IPR043504">
    <property type="entry name" value="Peptidase_S1_PA_chymotrypsin"/>
</dbReference>
<gene>
    <name evidence="6" type="primary">LOC103118195</name>
</gene>
<keyword evidence="2" id="KW-0720">Serine protease</keyword>
<dbReference type="CDD" id="cd00190">
    <property type="entry name" value="Tryp_SPc"/>
    <property type="match status" value="1"/>
</dbReference>
<dbReference type="Gene3D" id="2.40.10.10">
    <property type="entry name" value="Trypsin-like serine proteases"/>
    <property type="match status" value="1"/>
</dbReference>
<keyword evidence="2" id="KW-0378">Hydrolase</keyword>
<dbReference type="GeneID" id="103118195"/>
<dbReference type="SMART" id="SM00020">
    <property type="entry name" value="Tryp_SPc"/>
    <property type="match status" value="1"/>
</dbReference>
<dbReference type="GO" id="GO:0008233">
    <property type="term" value="F:peptidase activity"/>
    <property type="evidence" value="ECO:0007669"/>
    <property type="project" value="UniProtKB-KW"/>
</dbReference>
<reference evidence="6" key="1">
    <citation type="submission" date="2025-08" db="UniProtKB">
        <authorList>
            <consortium name="RefSeq"/>
        </authorList>
    </citation>
    <scope>IDENTIFICATION</scope>
</reference>
<protein>
    <submittedName>
        <fullName evidence="6">LOW QUALITY PROTEIN: serine protease 48</fullName>
    </submittedName>
</protein>
<keyword evidence="2 6" id="KW-0645">Protease</keyword>
<dbReference type="GO" id="GO:0006508">
    <property type="term" value="P:proteolysis"/>
    <property type="evidence" value="ECO:0007669"/>
    <property type="project" value="UniProtKB-KW"/>
</dbReference>
<dbReference type="PANTHER" id="PTHR24253">
    <property type="entry name" value="TRANSMEMBRANE PROTEASE SERINE"/>
    <property type="match status" value="1"/>
</dbReference>
<organism evidence="5 6">
    <name type="scientific">Erinaceus europaeus</name>
    <name type="common">Western European hedgehog</name>
    <dbReference type="NCBI Taxonomy" id="9365"/>
    <lineage>
        <taxon>Eukaryota</taxon>
        <taxon>Metazoa</taxon>
        <taxon>Chordata</taxon>
        <taxon>Craniata</taxon>
        <taxon>Vertebrata</taxon>
        <taxon>Euteleostomi</taxon>
        <taxon>Mammalia</taxon>
        <taxon>Eutheria</taxon>
        <taxon>Laurasiatheria</taxon>
        <taxon>Eulipotyphla</taxon>
        <taxon>Erinaceidae</taxon>
        <taxon>Erinaceinae</taxon>
        <taxon>Erinaceus</taxon>
    </lineage>
</organism>